<accession>A0ABS7PRB0</accession>
<dbReference type="Pfam" id="PF07690">
    <property type="entry name" value="MFS_1"/>
    <property type="match status" value="1"/>
</dbReference>
<keyword evidence="2 5" id="KW-0812">Transmembrane</keyword>
<dbReference type="EMBL" id="JAINVV010000008">
    <property type="protein sequence ID" value="MBY8823882.1"/>
    <property type="molecule type" value="Genomic_DNA"/>
</dbReference>
<gene>
    <name evidence="7" type="ORF">K7G82_16375</name>
</gene>
<dbReference type="InterPro" id="IPR036259">
    <property type="entry name" value="MFS_trans_sf"/>
</dbReference>
<feature type="transmembrane region" description="Helical" evidence="5">
    <location>
        <begin position="112"/>
        <end position="133"/>
    </location>
</feature>
<evidence type="ECO:0000313" key="8">
    <source>
        <dbReference type="Proteomes" id="UP000706039"/>
    </source>
</evidence>
<feature type="transmembrane region" description="Helical" evidence="5">
    <location>
        <begin position="411"/>
        <end position="430"/>
    </location>
</feature>
<feature type="transmembrane region" description="Helical" evidence="5">
    <location>
        <begin position="145"/>
        <end position="166"/>
    </location>
</feature>
<feature type="transmembrane region" description="Helical" evidence="5">
    <location>
        <begin position="87"/>
        <end position="106"/>
    </location>
</feature>
<feature type="transmembrane region" description="Helical" evidence="5">
    <location>
        <begin position="287"/>
        <end position="306"/>
    </location>
</feature>
<dbReference type="InterPro" id="IPR020846">
    <property type="entry name" value="MFS_dom"/>
</dbReference>
<sequence>MAIPIDQTVEGLPVTAFHIRLLALVGVIILLDGFDVQVAAFAGPAILAEWRTTPAMLAPAMAAALVGMAIGTGLGGMAGDRLGRRPALIGSVIVFGALSILTAFAPDITELAILRFLTGIGLGAAVPNATALVAEWMPARIRGYAVTAIIVAVPCGGMIGAGFASWLIPAHGWRLCMGLGGLLPLLLALVMWRSLPESPAILARRSGGVPALAVLLGRAGARVPADAVFVEVEPVGKGNGAGVYVGALRRSGIGLAIAFFASMLALYAYLSWIPVLLAGAGFPMDRAIQGSLVFNLCGVLASFVAAWATPRWGSRTTLIAACVAALLATGVCAVMMAGGRAPPAAILAALGAAGAGAFAVQVTLYSLAVHVFPVSCRAAGIGYSASIGRLGAIASAFGAGLLLALPSGGPAYFALIALACLVSALGVAIVDRHAPRRPM</sequence>
<feature type="transmembrane region" description="Helical" evidence="5">
    <location>
        <begin position="55"/>
        <end position="75"/>
    </location>
</feature>
<dbReference type="RefSeq" id="WP_222990991.1">
    <property type="nucleotide sequence ID" value="NZ_JAINVV010000008.1"/>
</dbReference>
<feature type="transmembrane region" description="Helical" evidence="5">
    <location>
        <begin position="344"/>
        <end position="368"/>
    </location>
</feature>
<dbReference type="PROSITE" id="PS00217">
    <property type="entry name" value="SUGAR_TRANSPORT_2"/>
    <property type="match status" value="1"/>
</dbReference>
<feature type="domain" description="Major facilitator superfamily (MFS) profile" evidence="6">
    <location>
        <begin position="21"/>
        <end position="435"/>
    </location>
</feature>
<name>A0ABS7PRB0_9SPHN</name>
<comment type="subcellular location">
    <subcellularLocation>
        <location evidence="1">Membrane</location>
        <topology evidence="1">Multi-pass membrane protein</topology>
    </subcellularLocation>
</comment>
<dbReference type="PANTHER" id="PTHR23508:SF10">
    <property type="entry name" value="CARBOXYLIC ACID TRANSPORTER PROTEIN HOMOLOG"/>
    <property type="match status" value="1"/>
</dbReference>
<evidence type="ECO:0000256" key="4">
    <source>
        <dbReference type="ARBA" id="ARBA00023136"/>
    </source>
</evidence>
<keyword evidence="8" id="KW-1185">Reference proteome</keyword>
<dbReference type="PROSITE" id="PS50850">
    <property type="entry name" value="MFS"/>
    <property type="match status" value="1"/>
</dbReference>
<dbReference type="InterPro" id="IPR005829">
    <property type="entry name" value="Sugar_transporter_CS"/>
</dbReference>
<evidence type="ECO:0000313" key="7">
    <source>
        <dbReference type="EMBL" id="MBY8823882.1"/>
    </source>
</evidence>
<feature type="transmembrane region" description="Helical" evidence="5">
    <location>
        <begin position="318"/>
        <end position="338"/>
    </location>
</feature>
<comment type="caution">
    <text evidence="7">The sequence shown here is derived from an EMBL/GenBank/DDBJ whole genome shotgun (WGS) entry which is preliminary data.</text>
</comment>
<dbReference type="PANTHER" id="PTHR23508">
    <property type="entry name" value="CARBOXYLIC ACID TRANSPORTER PROTEIN HOMOLOG"/>
    <property type="match status" value="1"/>
</dbReference>
<reference evidence="7 8" key="1">
    <citation type="submission" date="2021-08" db="EMBL/GenBank/DDBJ databases">
        <authorList>
            <person name="Tuo L."/>
        </authorList>
    </citation>
    <scope>NUCLEOTIDE SEQUENCE [LARGE SCALE GENOMIC DNA]</scope>
    <source>
        <strain evidence="7 8">JCM 31229</strain>
    </source>
</reference>
<feature type="transmembrane region" description="Helical" evidence="5">
    <location>
        <begin position="253"/>
        <end position="275"/>
    </location>
</feature>
<feature type="transmembrane region" description="Helical" evidence="5">
    <location>
        <begin position="380"/>
        <end position="405"/>
    </location>
</feature>
<dbReference type="SUPFAM" id="SSF103473">
    <property type="entry name" value="MFS general substrate transporter"/>
    <property type="match status" value="1"/>
</dbReference>
<dbReference type="Proteomes" id="UP000706039">
    <property type="component" value="Unassembled WGS sequence"/>
</dbReference>
<evidence type="ECO:0000259" key="6">
    <source>
        <dbReference type="PROSITE" id="PS50850"/>
    </source>
</evidence>
<feature type="transmembrane region" description="Helical" evidence="5">
    <location>
        <begin position="172"/>
        <end position="195"/>
    </location>
</feature>
<evidence type="ECO:0000256" key="3">
    <source>
        <dbReference type="ARBA" id="ARBA00022989"/>
    </source>
</evidence>
<evidence type="ECO:0000256" key="1">
    <source>
        <dbReference type="ARBA" id="ARBA00004141"/>
    </source>
</evidence>
<feature type="transmembrane region" description="Helical" evidence="5">
    <location>
        <begin position="21"/>
        <end position="43"/>
    </location>
</feature>
<keyword evidence="4 5" id="KW-0472">Membrane</keyword>
<evidence type="ECO:0000256" key="2">
    <source>
        <dbReference type="ARBA" id="ARBA00022692"/>
    </source>
</evidence>
<proteinExistence type="predicted"/>
<dbReference type="Gene3D" id="1.20.1250.20">
    <property type="entry name" value="MFS general substrate transporter like domains"/>
    <property type="match status" value="1"/>
</dbReference>
<organism evidence="7 8">
    <name type="scientific">Sphingomonas colocasiae</name>
    <dbReference type="NCBI Taxonomy" id="1848973"/>
    <lineage>
        <taxon>Bacteria</taxon>
        <taxon>Pseudomonadati</taxon>
        <taxon>Pseudomonadota</taxon>
        <taxon>Alphaproteobacteria</taxon>
        <taxon>Sphingomonadales</taxon>
        <taxon>Sphingomonadaceae</taxon>
        <taxon>Sphingomonas</taxon>
    </lineage>
</organism>
<protein>
    <submittedName>
        <fullName evidence="7">MFS transporter</fullName>
    </submittedName>
</protein>
<keyword evidence="3 5" id="KW-1133">Transmembrane helix</keyword>
<dbReference type="InterPro" id="IPR011701">
    <property type="entry name" value="MFS"/>
</dbReference>
<evidence type="ECO:0000256" key="5">
    <source>
        <dbReference type="SAM" id="Phobius"/>
    </source>
</evidence>